<dbReference type="EMBL" id="CP137642">
    <property type="protein sequence ID" value="WOX57147.1"/>
    <property type="molecule type" value="Genomic_DNA"/>
</dbReference>
<accession>A0AAX4FTD9</accession>
<keyword evidence="3" id="KW-1185">Reference proteome</keyword>
<feature type="domain" description="Gfo/Idh/MocA-like oxidoreductase N-terminal" evidence="1">
    <location>
        <begin position="3"/>
        <end position="108"/>
    </location>
</feature>
<gene>
    <name evidence="2" type="ORF">R6Y96_07525</name>
</gene>
<dbReference type="GO" id="GO:0000166">
    <property type="term" value="F:nucleotide binding"/>
    <property type="evidence" value="ECO:0007669"/>
    <property type="project" value="InterPro"/>
</dbReference>
<dbReference type="SUPFAM" id="SSF51735">
    <property type="entry name" value="NAD(P)-binding Rossmann-fold domains"/>
    <property type="match status" value="1"/>
</dbReference>
<name>A0AAX4FTD9_9EURY</name>
<dbReference type="PANTHER" id="PTHR43377">
    <property type="entry name" value="BILIVERDIN REDUCTASE A"/>
    <property type="match status" value="1"/>
</dbReference>
<dbReference type="AlphaFoldDB" id="A0AAX4FTD9"/>
<evidence type="ECO:0000259" key="1">
    <source>
        <dbReference type="Pfam" id="PF01408"/>
    </source>
</evidence>
<dbReference type="Gene3D" id="3.40.50.720">
    <property type="entry name" value="NAD(P)-binding Rossmann-like Domain"/>
    <property type="match status" value="1"/>
</dbReference>
<reference evidence="2 3" key="1">
    <citation type="submission" date="2023-10" db="EMBL/GenBank/DDBJ databases">
        <title>The complete genome sequence of Methanoculleus receptaculi DSM 18860.</title>
        <authorList>
            <person name="Lai S.-J."/>
            <person name="You Y.-T."/>
            <person name="Chen S.-C."/>
        </authorList>
    </citation>
    <scope>NUCLEOTIDE SEQUENCE [LARGE SCALE GENOMIC DNA]</scope>
    <source>
        <strain evidence="2 3">DSM 18860</strain>
    </source>
</reference>
<evidence type="ECO:0000313" key="2">
    <source>
        <dbReference type="EMBL" id="WOX57147.1"/>
    </source>
</evidence>
<dbReference type="GeneID" id="85732996"/>
<dbReference type="InterPro" id="IPR051450">
    <property type="entry name" value="Gfo/Idh/MocA_Oxidoreductases"/>
</dbReference>
<organism evidence="2 3">
    <name type="scientific">Methanoculleus receptaculi</name>
    <dbReference type="NCBI Taxonomy" id="394967"/>
    <lineage>
        <taxon>Archaea</taxon>
        <taxon>Methanobacteriati</taxon>
        <taxon>Methanobacteriota</taxon>
        <taxon>Stenosarchaea group</taxon>
        <taxon>Methanomicrobia</taxon>
        <taxon>Methanomicrobiales</taxon>
        <taxon>Methanomicrobiaceae</taxon>
        <taxon>Methanoculleus</taxon>
    </lineage>
</organism>
<protein>
    <submittedName>
        <fullName evidence="2">Gfo/Idh/MocA family oxidoreductase</fullName>
    </submittedName>
</protein>
<evidence type="ECO:0000313" key="3">
    <source>
        <dbReference type="Proteomes" id="UP001305652"/>
    </source>
</evidence>
<dbReference type="InterPro" id="IPR000683">
    <property type="entry name" value="Gfo/Idh/MocA-like_OxRdtase_N"/>
</dbReference>
<dbReference type="RefSeq" id="WP_318620659.1">
    <property type="nucleotide sequence ID" value="NZ_CP137642.1"/>
</dbReference>
<dbReference type="Proteomes" id="UP001305652">
    <property type="component" value="Chromosome"/>
</dbReference>
<dbReference type="InterPro" id="IPR036291">
    <property type="entry name" value="NAD(P)-bd_dom_sf"/>
</dbReference>
<dbReference type="Pfam" id="PF01408">
    <property type="entry name" value="GFO_IDH_MocA"/>
    <property type="match status" value="1"/>
</dbReference>
<dbReference type="Gene3D" id="3.30.360.10">
    <property type="entry name" value="Dihydrodipicolinate Reductase, domain 2"/>
    <property type="match status" value="1"/>
</dbReference>
<proteinExistence type="predicted"/>
<sequence>MDAGVIGVGMMGRNHARVYSELKAVDSLYLYDINGKAARDLADAFGATVSTGVEDLLANVDAVSICVPTPFHLSVAGQALDAGVPFLIEKPICATAEESRQLIGMIPEDLVVGVGHIERFNPIVPEIKKIVREPLYVEMKRHNPASSRVSGSSVVEDLMIHDIDIMRNVLLPEGSYRLAGSGNQDVCSALFSFNETPVYLSASRKSSKKIRMVYIEEEEFTIEGDFMAQEVYIHRKPGQYAVEDERYVQENIIEKVLVNKQEPLKLELSTFIECVARGREFPVTPEQALLNMEICEEISQCFAV</sequence>
<dbReference type="PANTHER" id="PTHR43377:SF1">
    <property type="entry name" value="BILIVERDIN REDUCTASE A"/>
    <property type="match status" value="1"/>
</dbReference>
<dbReference type="KEGG" id="mrc:R6Y96_07525"/>